<proteinExistence type="predicted"/>
<reference key="1">
    <citation type="submission" date="2010-08" db="EMBL/GenBank/DDBJ databases">
        <authorList>
            <person name="Zeigler D.R."/>
        </authorList>
    </citation>
    <scope>NUCLEOTIDE SEQUENCE</scope>
    <source>
        <strain>W23</strain>
    </source>
</reference>
<sequence>MKNEVGEVRPGQLITTYGPGAIMDSINDSLVILDINYWGDNLEEIYDNRLSGFLKKDLFKKIPTKGKKDLPAIPFPNYHVCSNLKCRRLFDIRDRFDMNSYLEKGPICPRCNKKAYPSRFIVSCENENHLDDFPWHWWAHKRSHTSCRGELQLTSSGKDSGLSSLIVKCLSCGDSNNMRLATQKKYFSNLQCEGNHPHRMNSKEPKQSCGKIIPLQRGASNVYFPVLRSAISIPISVENVNKYYEFFMRESKDFKYAEELFGERGLKRAYSMKEEAHSLFDTFENFLENWNKFNIEISRRAKDAEEINKYEQIKEIEYEALTGFTGSIQKGKDFKAEEESIPSDLTKYIKKIVKAQRLKEILVLLGFTRNEVPEPDVKNPSSIVWLGDTKTNWLPAVEIFGEGIFVEFNRVSLINWAESNKEVFSRSENYKKMYKAYLDEKGWKHQSEKDVIFVLMHTLSHLLMKEMSLQCGYSSSALKERIYYNEKMSGILIYTGSSDQEGSLGGLVEMGEINNFRKLLLTSLEEAKFCSNDPKCSMQEPEQGNYINGASCFACTMLPETACETGNMLLDRSLLINTMESNITPFFEGLI</sequence>
<dbReference type="HOGENOM" id="CLU_020062_0_0_9"/>
<dbReference type="RefSeq" id="WP_003219114.1">
    <property type="nucleotide sequence ID" value="NC_014479.1"/>
</dbReference>
<dbReference type="InterPro" id="IPR047721">
    <property type="entry name" value="DrmB"/>
</dbReference>
<accession>E0TZ92</accession>
<dbReference type="Proteomes" id="UP000002233">
    <property type="component" value="Chromosome"/>
</dbReference>
<dbReference type="KEGG" id="bss:BSUW23_20045"/>
<dbReference type="Pfam" id="PF09369">
    <property type="entry name" value="MZB"/>
    <property type="match status" value="1"/>
</dbReference>
<organism evidence="2 3">
    <name type="scientific">Bacillus spizizenii (strain ATCC 23059 / NRRL B-14472 / W23)</name>
    <name type="common">Bacillus subtilis subsp. spizizenii</name>
    <dbReference type="NCBI Taxonomy" id="655816"/>
    <lineage>
        <taxon>Bacteria</taxon>
        <taxon>Bacillati</taxon>
        <taxon>Bacillota</taxon>
        <taxon>Bacilli</taxon>
        <taxon>Bacillales</taxon>
        <taxon>Bacillaceae</taxon>
        <taxon>Bacillus</taxon>
    </lineage>
</organism>
<dbReference type="NCBIfam" id="NF038324">
    <property type="entry name" value="DrmB_fam"/>
    <property type="match status" value="1"/>
</dbReference>
<dbReference type="InterPro" id="IPR018973">
    <property type="entry name" value="MZB"/>
</dbReference>
<gene>
    <name evidence="2" type="ordered locus">BSUW23_20045</name>
</gene>
<reference evidence="2 3" key="2">
    <citation type="journal article" date="2011" name="Microbiology">
        <title>The genome sequence of Bacillus subtilis subsp. spizizenii W23: insights into speciation within the B. subtilis complex and into the history of B. subtilis genetics.</title>
        <authorList>
            <person name="Zeigler D.R."/>
        </authorList>
    </citation>
    <scope>NUCLEOTIDE SEQUENCE [LARGE SCALE GENOMIC DNA]</scope>
    <source>
        <strain evidence="3">ATCC 23059 / NRRL B-14472 / W23</strain>
    </source>
</reference>
<evidence type="ECO:0000259" key="1">
    <source>
        <dbReference type="Pfam" id="PF09369"/>
    </source>
</evidence>
<dbReference type="AlphaFoldDB" id="E0TZ92"/>
<evidence type="ECO:0000313" key="2">
    <source>
        <dbReference type="EMBL" id="ADM40041.1"/>
    </source>
</evidence>
<evidence type="ECO:0000313" key="3">
    <source>
        <dbReference type="Proteomes" id="UP000002233"/>
    </source>
</evidence>
<protein>
    <recommendedName>
        <fullName evidence="1">MrfA-like Zn-binding domain-containing protein</fullName>
    </recommendedName>
</protein>
<feature type="domain" description="MrfA-like Zn-binding" evidence="1">
    <location>
        <begin position="459"/>
        <end position="555"/>
    </location>
</feature>
<name>E0TZ92_BACSH</name>
<dbReference type="EMBL" id="CP002183">
    <property type="protein sequence ID" value="ADM40041.1"/>
    <property type="molecule type" value="Genomic_DNA"/>
</dbReference>